<dbReference type="EMBL" id="CAJVPY010000070">
    <property type="protein sequence ID" value="CAG8447902.1"/>
    <property type="molecule type" value="Genomic_DNA"/>
</dbReference>
<reference evidence="1" key="1">
    <citation type="submission" date="2021-06" db="EMBL/GenBank/DDBJ databases">
        <authorList>
            <person name="Kallberg Y."/>
            <person name="Tangrot J."/>
            <person name="Rosling A."/>
        </authorList>
    </citation>
    <scope>NUCLEOTIDE SEQUENCE</scope>
    <source>
        <strain evidence="1">MA453B</strain>
    </source>
</reference>
<proteinExistence type="predicted"/>
<name>A0A9N8VE05_9GLOM</name>
<dbReference type="AlphaFoldDB" id="A0A9N8VE05"/>
<comment type="caution">
    <text evidence="1">The sequence shown here is derived from an EMBL/GenBank/DDBJ whole genome shotgun (WGS) entry which is preliminary data.</text>
</comment>
<gene>
    <name evidence="1" type="ORF">DERYTH_LOCUS334</name>
</gene>
<dbReference type="Proteomes" id="UP000789405">
    <property type="component" value="Unassembled WGS sequence"/>
</dbReference>
<protein>
    <submittedName>
        <fullName evidence="1">4184_t:CDS:1</fullName>
    </submittedName>
</protein>
<accession>A0A9N8VE05</accession>
<keyword evidence="2" id="KW-1185">Reference proteome</keyword>
<evidence type="ECO:0000313" key="1">
    <source>
        <dbReference type="EMBL" id="CAG8447902.1"/>
    </source>
</evidence>
<sequence>MEEINISNTRPIPPLLYKEFNKPQKKKDLEDFDKYLIILGSIALAEQKPEDFEHRY</sequence>
<organism evidence="1 2">
    <name type="scientific">Dentiscutata erythropus</name>
    <dbReference type="NCBI Taxonomy" id="1348616"/>
    <lineage>
        <taxon>Eukaryota</taxon>
        <taxon>Fungi</taxon>
        <taxon>Fungi incertae sedis</taxon>
        <taxon>Mucoromycota</taxon>
        <taxon>Glomeromycotina</taxon>
        <taxon>Glomeromycetes</taxon>
        <taxon>Diversisporales</taxon>
        <taxon>Gigasporaceae</taxon>
        <taxon>Dentiscutata</taxon>
    </lineage>
</organism>
<evidence type="ECO:0000313" key="2">
    <source>
        <dbReference type="Proteomes" id="UP000789405"/>
    </source>
</evidence>